<dbReference type="Gene3D" id="3.90.1150.10">
    <property type="entry name" value="Aspartate Aminotransferase, domain 1"/>
    <property type="match status" value="1"/>
</dbReference>
<dbReference type="GO" id="GO:0005737">
    <property type="term" value="C:cytoplasm"/>
    <property type="evidence" value="ECO:0007669"/>
    <property type="project" value="UniProtKB-SubCell"/>
</dbReference>
<reference evidence="14 15" key="1">
    <citation type="submission" date="2016-02" db="EMBL/GenBank/DDBJ databases">
        <authorList>
            <person name="Wen L."/>
            <person name="He K."/>
            <person name="Yang H."/>
        </authorList>
    </citation>
    <scope>NUCLEOTIDE SEQUENCE [LARGE SCALE GENOMIC DNA]</scope>
    <source>
        <strain evidence="14">Trichococcus palustris</strain>
    </source>
</reference>
<dbReference type="InterPro" id="IPR020578">
    <property type="entry name" value="Aminotrans_V_PyrdxlP_BS"/>
</dbReference>
<feature type="binding site" evidence="11">
    <location>
        <begin position="76"/>
        <end position="77"/>
    </location>
    <ligand>
        <name>pyridoxal 5'-phosphate</name>
        <dbReference type="ChEBI" id="CHEBI:597326"/>
    </ligand>
</feature>
<dbReference type="NCBIfam" id="TIGR01364">
    <property type="entry name" value="serC_1"/>
    <property type="match status" value="1"/>
</dbReference>
<dbReference type="InterPro" id="IPR015422">
    <property type="entry name" value="PyrdxlP-dep_Trfase_small"/>
</dbReference>
<organism evidence="14 15">
    <name type="scientific">Trichococcus palustris</name>
    <dbReference type="NCBI Taxonomy" id="140314"/>
    <lineage>
        <taxon>Bacteria</taxon>
        <taxon>Bacillati</taxon>
        <taxon>Bacillota</taxon>
        <taxon>Bacilli</taxon>
        <taxon>Lactobacillales</taxon>
        <taxon>Carnobacteriaceae</taxon>
        <taxon>Trichococcus</taxon>
    </lineage>
</organism>
<evidence type="ECO:0000256" key="12">
    <source>
        <dbReference type="RuleBase" id="RU004505"/>
    </source>
</evidence>
<evidence type="ECO:0000256" key="4">
    <source>
        <dbReference type="ARBA" id="ARBA00022576"/>
    </source>
</evidence>
<proteinExistence type="inferred from homology"/>
<comment type="catalytic activity">
    <reaction evidence="10 11 12">
        <text>O-phospho-L-serine + 2-oxoglutarate = 3-phosphooxypyruvate + L-glutamate</text>
        <dbReference type="Rhea" id="RHEA:14329"/>
        <dbReference type="ChEBI" id="CHEBI:16810"/>
        <dbReference type="ChEBI" id="CHEBI:18110"/>
        <dbReference type="ChEBI" id="CHEBI:29985"/>
        <dbReference type="ChEBI" id="CHEBI:57524"/>
        <dbReference type="EC" id="2.6.1.52"/>
    </reaction>
</comment>
<evidence type="ECO:0000313" key="14">
    <source>
        <dbReference type="EMBL" id="CZQ81589.1"/>
    </source>
</evidence>
<feature type="binding site" evidence="11">
    <location>
        <position position="171"/>
    </location>
    <ligand>
        <name>pyridoxal 5'-phosphate</name>
        <dbReference type="ChEBI" id="CHEBI:597326"/>
    </ligand>
</feature>
<comment type="catalytic activity">
    <reaction evidence="9 11">
        <text>4-(phosphooxy)-L-threonine + 2-oxoglutarate = (R)-3-hydroxy-2-oxo-4-phosphooxybutanoate + L-glutamate</text>
        <dbReference type="Rhea" id="RHEA:16573"/>
        <dbReference type="ChEBI" id="CHEBI:16810"/>
        <dbReference type="ChEBI" id="CHEBI:29985"/>
        <dbReference type="ChEBI" id="CHEBI:58452"/>
        <dbReference type="ChEBI" id="CHEBI:58538"/>
        <dbReference type="EC" id="2.6.1.52"/>
    </reaction>
</comment>
<evidence type="ECO:0000256" key="8">
    <source>
        <dbReference type="ARBA" id="ARBA00023299"/>
    </source>
</evidence>
<dbReference type="Pfam" id="PF00266">
    <property type="entry name" value="Aminotran_5"/>
    <property type="match status" value="1"/>
</dbReference>
<evidence type="ECO:0000256" key="11">
    <source>
        <dbReference type="HAMAP-Rule" id="MF_00160"/>
    </source>
</evidence>
<comment type="similarity">
    <text evidence="3 11">Belongs to the class-V pyridoxal-phosphate-dependent aminotransferase family. SerC subfamily.</text>
</comment>
<dbReference type="PANTHER" id="PTHR43247:SF1">
    <property type="entry name" value="PHOSPHOSERINE AMINOTRANSFERASE"/>
    <property type="match status" value="1"/>
</dbReference>
<dbReference type="GO" id="GO:0030170">
    <property type="term" value="F:pyridoxal phosphate binding"/>
    <property type="evidence" value="ECO:0007669"/>
    <property type="project" value="UniProtKB-UniRule"/>
</dbReference>
<feature type="binding site" evidence="11">
    <location>
        <position position="151"/>
    </location>
    <ligand>
        <name>pyridoxal 5'-phosphate</name>
        <dbReference type="ChEBI" id="CHEBI:597326"/>
    </ligand>
</feature>
<gene>
    <name evidence="11" type="primary">serC</name>
    <name evidence="14" type="ORF">Tpal_218</name>
</gene>
<keyword evidence="6 11" id="KW-0808">Transferase</keyword>
<keyword evidence="4 11" id="KW-0032">Aminotransferase</keyword>
<keyword evidence="5 11" id="KW-0028">Amino-acid biosynthesis</keyword>
<comment type="pathway">
    <text evidence="2 11 12">Amino-acid biosynthesis; L-serine biosynthesis; L-serine from 3-phospho-D-glycerate: step 2/3.</text>
</comment>
<dbReference type="HAMAP" id="MF_00160">
    <property type="entry name" value="SerC_aminotrans_5"/>
    <property type="match status" value="1"/>
</dbReference>
<evidence type="ECO:0000256" key="5">
    <source>
        <dbReference type="ARBA" id="ARBA00022605"/>
    </source>
</evidence>
<evidence type="ECO:0000313" key="15">
    <source>
        <dbReference type="Proteomes" id="UP000242754"/>
    </source>
</evidence>
<dbReference type="RefSeq" id="WP_087030155.1">
    <property type="nucleotide sequence ID" value="NZ_FJNE01000001.1"/>
</dbReference>
<comment type="caution">
    <text evidence="11">Lacks conserved residue(s) required for the propagation of feature annotation.</text>
</comment>
<dbReference type="PANTHER" id="PTHR43247">
    <property type="entry name" value="PHOSPHOSERINE AMINOTRANSFERASE"/>
    <property type="match status" value="1"/>
</dbReference>
<dbReference type="Gene3D" id="3.40.640.10">
    <property type="entry name" value="Type I PLP-dependent aspartate aminotransferase-like (Major domain)"/>
    <property type="match status" value="1"/>
</dbReference>
<dbReference type="FunFam" id="3.90.1150.10:FF:000006">
    <property type="entry name" value="Phosphoserine aminotransferase"/>
    <property type="match status" value="1"/>
</dbReference>
<evidence type="ECO:0000256" key="2">
    <source>
        <dbReference type="ARBA" id="ARBA00005099"/>
    </source>
</evidence>
<comment type="cofactor">
    <cofactor evidence="11">
        <name>pyridoxal 5'-phosphate</name>
        <dbReference type="ChEBI" id="CHEBI:597326"/>
    </cofactor>
    <text evidence="11">Binds 1 pyridoxal phosphate per subunit.</text>
</comment>
<dbReference type="STRING" id="140314.SAMN04488076_10273"/>
<keyword evidence="8 11" id="KW-0718">Serine biosynthesis</keyword>
<evidence type="ECO:0000259" key="13">
    <source>
        <dbReference type="Pfam" id="PF00266"/>
    </source>
</evidence>
<feature type="binding site" evidence="11">
    <location>
        <position position="101"/>
    </location>
    <ligand>
        <name>pyridoxal 5'-phosphate</name>
        <dbReference type="ChEBI" id="CHEBI:597326"/>
    </ligand>
</feature>
<evidence type="ECO:0000256" key="9">
    <source>
        <dbReference type="ARBA" id="ARBA00047630"/>
    </source>
</evidence>
<dbReference type="UniPathway" id="UPA00135">
    <property type="reaction ID" value="UER00197"/>
</dbReference>
<dbReference type="InterPro" id="IPR000192">
    <property type="entry name" value="Aminotrans_V_dom"/>
</dbReference>
<dbReference type="InterPro" id="IPR022278">
    <property type="entry name" value="Pser_aminoTfrase"/>
</dbReference>
<dbReference type="InterPro" id="IPR015424">
    <property type="entry name" value="PyrdxlP-dep_Trfase"/>
</dbReference>
<comment type="subunit">
    <text evidence="11">Homodimer.</text>
</comment>
<evidence type="ECO:0000256" key="6">
    <source>
        <dbReference type="ARBA" id="ARBA00022679"/>
    </source>
</evidence>
<dbReference type="PIRSF" id="PIRSF000525">
    <property type="entry name" value="SerC"/>
    <property type="match status" value="1"/>
</dbReference>
<keyword evidence="11" id="KW-0963">Cytoplasm</keyword>
<name>A0A143Y7C5_9LACT</name>
<dbReference type="SUPFAM" id="SSF53383">
    <property type="entry name" value="PLP-dependent transferases"/>
    <property type="match status" value="1"/>
</dbReference>
<dbReference type="Proteomes" id="UP000242754">
    <property type="component" value="Unassembled WGS sequence"/>
</dbReference>
<accession>A0A143Y7C5</accession>
<evidence type="ECO:0000256" key="10">
    <source>
        <dbReference type="ARBA" id="ARBA00049007"/>
    </source>
</evidence>
<feature type="binding site" evidence="11">
    <location>
        <position position="194"/>
    </location>
    <ligand>
        <name>pyridoxal 5'-phosphate</name>
        <dbReference type="ChEBI" id="CHEBI:597326"/>
    </ligand>
</feature>
<sequence>MKRARNFSAGPAILPESVLEIVQKEMLSYRDSGMSVMEMSHRSSLFENIIEEAEQLLRELMGIPEGYKVLFLQGGASLQFAMAPMNLVKTGKVGYINTGSWAKKAISEAKILGVPHIDVLASSEGDGFTHIPEIPAVDEAYDYIHITTNNTIEGTAFQTIPRFVNAPIVADMSSNILSNLYDVNDFGLIYAGAQKNIGPAGLTIVIVKEDLIQTEKTLPSMLDYRTHIKNDSLYNTPPSFAIYVAKLVFEWLKDLGGVTEMVRQNEEKAGLLYRTIEESSIFTSPIAVDSRSITNIPFVTGDKDLDAKFVKEATNAGFLNLKGHRSVGGMRASIYNAFPYEGVKELTEFMKAFEAKEGKFK</sequence>
<dbReference type="GO" id="GO:0006564">
    <property type="term" value="P:L-serine biosynthetic process"/>
    <property type="evidence" value="ECO:0007669"/>
    <property type="project" value="UniProtKB-UniRule"/>
</dbReference>
<dbReference type="EMBL" id="FJNE01000001">
    <property type="protein sequence ID" value="CZQ81589.1"/>
    <property type="molecule type" value="Genomic_DNA"/>
</dbReference>
<dbReference type="EC" id="2.6.1.52" evidence="11"/>
<keyword evidence="7 11" id="KW-0663">Pyridoxal phosphate</keyword>
<dbReference type="InterPro" id="IPR015421">
    <property type="entry name" value="PyrdxlP-dep_Trfase_major"/>
</dbReference>
<feature type="binding site" evidence="11">
    <location>
        <begin position="235"/>
        <end position="236"/>
    </location>
    <ligand>
        <name>pyridoxal 5'-phosphate</name>
        <dbReference type="ChEBI" id="CHEBI:597326"/>
    </ligand>
</feature>
<keyword evidence="15" id="KW-1185">Reference proteome</keyword>
<protein>
    <recommendedName>
        <fullName evidence="11">Phosphoserine aminotransferase</fullName>
        <ecNumber evidence="11">2.6.1.52</ecNumber>
    </recommendedName>
    <alternativeName>
        <fullName evidence="11">Phosphohydroxythreonine aminotransferase</fullName>
        <shortName evidence="11">PSAT</shortName>
    </alternativeName>
</protein>
<evidence type="ECO:0000256" key="1">
    <source>
        <dbReference type="ARBA" id="ARBA00003483"/>
    </source>
</evidence>
<dbReference type="PROSITE" id="PS00595">
    <property type="entry name" value="AA_TRANSFER_CLASS_5"/>
    <property type="match status" value="1"/>
</dbReference>
<feature type="modified residue" description="N6-(pyridoxal phosphate)lysine" evidence="11">
    <location>
        <position position="195"/>
    </location>
</feature>
<comment type="subcellular location">
    <subcellularLocation>
        <location evidence="11">Cytoplasm</location>
    </subcellularLocation>
</comment>
<feature type="domain" description="Aminotransferase class V" evidence="13">
    <location>
        <begin position="6"/>
        <end position="346"/>
    </location>
</feature>
<evidence type="ECO:0000256" key="7">
    <source>
        <dbReference type="ARBA" id="ARBA00022898"/>
    </source>
</evidence>
<dbReference type="OrthoDB" id="9809412at2"/>
<dbReference type="NCBIfam" id="NF003764">
    <property type="entry name" value="PRK05355.1"/>
    <property type="match status" value="1"/>
</dbReference>
<evidence type="ECO:0000256" key="3">
    <source>
        <dbReference type="ARBA" id="ARBA00006904"/>
    </source>
</evidence>
<comment type="function">
    <text evidence="1 11">Catalyzes the reversible conversion of 3-phosphohydroxypyruvate to phosphoserine and of 3-hydroxy-2-oxo-4-phosphonooxybutanoate to phosphohydroxythreonine.</text>
</comment>
<dbReference type="GO" id="GO:0004648">
    <property type="term" value="F:O-phospho-L-serine:2-oxoglutarate aminotransferase activity"/>
    <property type="evidence" value="ECO:0007669"/>
    <property type="project" value="UniProtKB-UniRule"/>
</dbReference>
<dbReference type="FunFam" id="3.40.640.10:FF:000010">
    <property type="entry name" value="Phosphoserine aminotransferase"/>
    <property type="match status" value="1"/>
</dbReference>
<feature type="binding site" evidence="11">
    <location>
        <position position="42"/>
    </location>
    <ligand>
        <name>L-glutamate</name>
        <dbReference type="ChEBI" id="CHEBI:29985"/>
    </ligand>
</feature>
<dbReference type="AlphaFoldDB" id="A0A143Y7C5"/>